<reference evidence="2 3" key="1">
    <citation type="submission" date="2021-03" db="EMBL/GenBank/DDBJ databases">
        <title>novel species in genus Cellulomonas.</title>
        <authorList>
            <person name="Zhang G."/>
        </authorList>
    </citation>
    <scope>NUCLEOTIDE SEQUENCE [LARGE SCALE GENOMIC DNA]</scope>
    <source>
        <strain evidence="3">zg-ZUI188</strain>
    </source>
</reference>
<dbReference type="EMBL" id="JAGFBM010000007">
    <property type="protein sequence ID" value="MBO3085668.1"/>
    <property type="molecule type" value="Genomic_DNA"/>
</dbReference>
<name>A0ABS3SIT8_9CELL</name>
<sequence length="407" mass="39047">MSGSMSAEVDSIGAASTGSGSSPGTPATGGTDTERPSYLSLYSSSSTTEPLILMPAGIVGDIVGSLGSTIGGELGGWFGDRALGKTLGGAAGELIKGLSPWSVVPPSVAPASAGPGAVPSGSDESLVIVPAGFITGLLGGVGGKLLGGAVGGLFGNKDLGEQIGGGAGGALGSFFGPFSVVPPQNVAPQSNGPAATTPQEAMVVVPAGWLGHLFGGVARGVGQMVGGDTATTVGNIAGDLAEKFVPWSALPPNLVPASAGPAGPQQTEDLVLVPAGWFGKIASTFGSTIGRGVGGWLGNAKLGAQLGGAAGEALKAFSVLPDALQPASAGPGGGGTEEDKLVVVPAGVIGGLLGSLGGLVGGSVGGMFGKKDLGRQIGDIAGGLAEKVLPWNTGVEPFSMLPPATAR</sequence>
<organism evidence="2 3">
    <name type="scientific">Cellulomonas fengjieae</name>
    <dbReference type="NCBI Taxonomy" id="2819978"/>
    <lineage>
        <taxon>Bacteria</taxon>
        <taxon>Bacillati</taxon>
        <taxon>Actinomycetota</taxon>
        <taxon>Actinomycetes</taxon>
        <taxon>Micrococcales</taxon>
        <taxon>Cellulomonadaceae</taxon>
        <taxon>Cellulomonas</taxon>
    </lineage>
</organism>
<evidence type="ECO:0000313" key="3">
    <source>
        <dbReference type="Proteomes" id="UP000678317"/>
    </source>
</evidence>
<accession>A0ABS3SIT8</accession>
<feature type="region of interest" description="Disordered" evidence="1">
    <location>
        <begin position="1"/>
        <end position="40"/>
    </location>
</feature>
<dbReference type="RefSeq" id="WP_208289957.1">
    <property type="nucleotide sequence ID" value="NZ_CP074404.1"/>
</dbReference>
<protein>
    <recommendedName>
        <fullName evidence="4">Glycine zipper domain-containing protein</fullName>
    </recommendedName>
</protein>
<evidence type="ECO:0000313" key="2">
    <source>
        <dbReference type="EMBL" id="MBO3085668.1"/>
    </source>
</evidence>
<dbReference type="Proteomes" id="UP000678317">
    <property type="component" value="Unassembled WGS sequence"/>
</dbReference>
<evidence type="ECO:0000256" key="1">
    <source>
        <dbReference type="SAM" id="MobiDB-lite"/>
    </source>
</evidence>
<proteinExistence type="predicted"/>
<comment type="caution">
    <text evidence="2">The sequence shown here is derived from an EMBL/GenBank/DDBJ whole genome shotgun (WGS) entry which is preliminary data.</text>
</comment>
<feature type="compositionally biased region" description="Low complexity" evidence="1">
    <location>
        <begin position="13"/>
        <end position="40"/>
    </location>
</feature>
<keyword evidence="3" id="KW-1185">Reference proteome</keyword>
<evidence type="ECO:0008006" key="4">
    <source>
        <dbReference type="Google" id="ProtNLM"/>
    </source>
</evidence>
<gene>
    <name evidence="2" type="ORF">J4035_13565</name>
</gene>